<dbReference type="OrthoDB" id="9806565at2"/>
<dbReference type="PRINTS" id="PR00420">
    <property type="entry name" value="RNGMNOXGNASE"/>
</dbReference>
<dbReference type="Pfam" id="PF01494">
    <property type="entry name" value="FAD_binding_3"/>
    <property type="match status" value="1"/>
</dbReference>
<dbReference type="Proteomes" id="UP000318538">
    <property type="component" value="Chromosome"/>
</dbReference>
<dbReference type="RefSeq" id="WP_145169134.1">
    <property type="nucleotide sequence ID" value="NZ_CP036525.1"/>
</dbReference>
<dbReference type="GO" id="GO:0071949">
    <property type="term" value="F:FAD binding"/>
    <property type="evidence" value="ECO:0007669"/>
    <property type="project" value="InterPro"/>
</dbReference>
<evidence type="ECO:0000259" key="1">
    <source>
        <dbReference type="Pfam" id="PF01494"/>
    </source>
</evidence>
<dbReference type="KEGG" id="rlc:K227x_18330"/>
<gene>
    <name evidence="2" type="ORF">K227x_18330</name>
</gene>
<dbReference type="InterPro" id="IPR002938">
    <property type="entry name" value="FAD-bd"/>
</dbReference>
<proteinExistence type="predicted"/>
<protein>
    <recommendedName>
        <fullName evidence="1">FAD-binding domain-containing protein</fullName>
    </recommendedName>
</protein>
<dbReference type="SUPFAM" id="SSF51905">
    <property type="entry name" value="FAD/NAD(P)-binding domain"/>
    <property type="match status" value="1"/>
</dbReference>
<dbReference type="InterPro" id="IPR050407">
    <property type="entry name" value="Geranylgeranyl_reductase"/>
</dbReference>
<dbReference type="EMBL" id="CP036525">
    <property type="protein sequence ID" value="QDT03449.1"/>
    <property type="molecule type" value="Genomic_DNA"/>
</dbReference>
<accession>A0A517N8H8</accession>
<evidence type="ECO:0000313" key="2">
    <source>
        <dbReference type="EMBL" id="QDT03449.1"/>
    </source>
</evidence>
<dbReference type="PANTHER" id="PTHR42685">
    <property type="entry name" value="GERANYLGERANYL DIPHOSPHATE REDUCTASE"/>
    <property type="match status" value="1"/>
</dbReference>
<keyword evidence="3" id="KW-1185">Reference proteome</keyword>
<dbReference type="Gene3D" id="3.50.50.60">
    <property type="entry name" value="FAD/NAD(P)-binding domain"/>
    <property type="match status" value="1"/>
</dbReference>
<reference evidence="2 3" key="1">
    <citation type="submission" date="2019-02" db="EMBL/GenBank/DDBJ databases">
        <title>Deep-cultivation of Planctomycetes and their phenomic and genomic characterization uncovers novel biology.</title>
        <authorList>
            <person name="Wiegand S."/>
            <person name="Jogler M."/>
            <person name="Boedeker C."/>
            <person name="Pinto D."/>
            <person name="Vollmers J."/>
            <person name="Rivas-Marin E."/>
            <person name="Kohn T."/>
            <person name="Peeters S.H."/>
            <person name="Heuer A."/>
            <person name="Rast P."/>
            <person name="Oberbeckmann S."/>
            <person name="Bunk B."/>
            <person name="Jeske O."/>
            <person name="Meyerdierks A."/>
            <person name="Storesund J.E."/>
            <person name="Kallscheuer N."/>
            <person name="Luecker S."/>
            <person name="Lage O.M."/>
            <person name="Pohl T."/>
            <person name="Merkel B.J."/>
            <person name="Hornburger P."/>
            <person name="Mueller R.-W."/>
            <person name="Bruemmer F."/>
            <person name="Labrenz M."/>
            <person name="Spormann A.M."/>
            <person name="Op den Camp H."/>
            <person name="Overmann J."/>
            <person name="Amann R."/>
            <person name="Jetten M.S.M."/>
            <person name="Mascher T."/>
            <person name="Medema M.H."/>
            <person name="Devos D.P."/>
            <person name="Kaster A.-K."/>
            <person name="Ovreas L."/>
            <person name="Rohde M."/>
            <person name="Galperin M.Y."/>
            <person name="Jogler C."/>
        </authorList>
    </citation>
    <scope>NUCLEOTIDE SEQUENCE [LARGE SCALE GENOMIC DNA]</scope>
    <source>
        <strain evidence="2 3">K22_7</strain>
    </source>
</reference>
<dbReference type="PANTHER" id="PTHR42685:SF22">
    <property type="entry name" value="CONDITIONED MEDIUM FACTOR RECEPTOR 1"/>
    <property type="match status" value="1"/>
</dbReference>
<evidence type="ECO:0000313" key="3">
    <source>
        <dbReference type="Proteomes" id="UP000318538"/>
    </source>
</evidence>
<organism evidence="2 3">
    <name type="scientific">Rubripirellula lacrimiformis</name>
    <dbReference type="NCBI Taxonomy" id="1930273"/>
    <lineage>
        <taxon>Bacteria</taxon>
        <taxon>Pseudomonadati</taxon>
        <taxon>Planctomycetota</taxon>
        <taxon>Planctomycetia</taxon>
        <taxon>Pirellulales</taxon>
        <taxon>Pirellulaceae</taxon>
        <taxon>Rubripirellula</taxon>
    </lineage>
</organism>
<sequence length="366" mass="39101">MISDQPRKVLVIGGGPAGASNAIMLARLGCHVTLAERKQFPRSKACGCCLNAKGLHSLETLAIRQTVVDLGLATDRWIASFDSHLVEAKIPQGLAISRESLDPVLIERAVELGVEVSMNTSGRILGQDDRGVDVQLKHQSSITSSRFDIAVIASGLSSGGFNDILPWIEAPHGPFGVSCTIATDSIESGAIYMACGDDGYVGLVRLDERRVDVAAALRSGNQSQTLGDPVQRMQQLVQRSAFDVTNWDQVHSVVTTPPMRRTRVSGNGRIIAIGDAAGYVEPFTGEGMSWALASGIEAANLIASTADPTTLGPQWNANLNRLLNRRRQMCKVITTSLHHKIGRRLFASLAATCPSLVTRVANSLVA</sequence>
<dbReference type="InterPro" id="IPR036188">
    <property type="entry name" value="FAD/NAD-bd_sf"/>
</dbReference>
<feature type="domain" description="FAD-binding" evidence="1">
    <location>
        <begin position="8"/>
        <end position="299"/>
    </location>
</feature>
<dbReference type="AlphaFoldDB" id="A0A517N8H8"/>
<name>A0A517N8H8_9BACT</name>